<proteinExistence type="predicted"/>
<dbReference type="EMBL" id="CVQH01020425">
    <property type="protein sequence ID" value="CRK27574.1"/>
    <property type="molecule type" value="Genomic_DNA"/>
</dbReference>
<name>A0A0G4LZZ5_VERLO</name>
<feature type="non-terminal residue" evidence="2">
    <location>
        <position position="1"/>
    </location>
</feature>
<reference evidence="4 5" key="1">
    <citation type="submission" date="2015-05" db="EMBL/GenBank/DDBJ databases">
        <authorList>
            <person name="Fogelqvist Johan"/>
        </authorList>
    </citation>
    <scope>NUCLEOTIDE SEQUENCE [LARGE SCALE GENOMIC DNA]</scope>
    <source>
        <strain evidence="2">VL1</strain>
        <strain evidence="3">VL2</strain>
    </source>
</reference>
<gene>
    <name evidence="2" type="ORF">BN1708_018297</name>
    <name evidence="3" type="ORF">BN1723_020494</name>
</gene>
<feature type="compositionally biased region" description="Low complexity" evidence="1">
    <location>
        <begin position="50"/>
        <end position="79"/>
    </location>
</feature>
<evidence type="ECO:0000313" key="5">
    <source>
        <dbReference type="Proteomes" id="UP000045706"/>
    </source>
</evidence>
<dbReference type="Proteomes" id="UP000045706">
    <property type="component" value="Unassembled WGS sequence"/>
</dbReference>
<feature type="compositionally biased region" description="Polar residues" evidence="1">
    <location>
        <begin position="87"/>
        <end position="102"/>
    </location>
</feature>
<sequence length="102" mass="10439">RLAPTGSPPVTSSSSRPSTWNTLSSRPSSPPIPSTGRRAPLNGSSPSTLAGRSPSARTSSSSIWTAALSTRRARSLATRPSAGITRPPSTDRLSAFSSTGSM</sequence>
<organism evidence="2 4">
    <name type="scientific">Verticillium longisporum</name>
    <name type="common">Verticillium dahliae var. longisporum</name>
    <dbReference type="NCBI Taxonomy" id="100787"/>
    <lineage>
        <taxon>Eukaryota</taxon>
        <taxon>Fungi</taxon>
        <taxon>Dikarya</taxon>
        <taxon>Ascomycota</taxon>
        <taxon>Pezizomycotina</taxon>
        <taxon>Sordariomycetes</taxon>
        <taxon>Hypocreomycetidae</taxon>
        <taxon>Glomerellales</taxon>
        <taxon>Plectosphaerellaceae</taxon>
        <taxon>Verticillium</taxon>
    </lineage>
</organism>
<feature type="compositionally biased region" description="Low complexity" evidence="1">
    <location>
        <begin position="1"/>
        <end position="27"/>
    </location>
</feature>
<dbReference type="EMBL" id="CVQI01037290">
    <property type="protein sequence ID" value="CRK48252.1"/>
    <property type="molecule type" value="Genomic_DNA"/>
</dbReference>
<protein>
    <submittedName>
        <fullName evidence="2">Uncharacterized protein</fullName>
    </submittedName>
</protein>
<evidence type="ECO:0000313" key="3">
    <source>
        <dbReference type="EMBL" id="CRK48252.1"/>
    </source>
</evidence>
<evidence type="ECO:0000256" key="1">
    <source>
        <dbReference type="SAM" id="MobiDB-lite"/>
    </source>
</evidence>
<feature type="non-terminal residue" evidence="2">
    <location>
        <position position="102"/>
    </location>
</feature>
<accession>A0A0G4LZZ5</accession>
<dbReference type="AlphaFoldDB" id="A0A0G4LZZ5"/>
<evidence type="ECO:0000313" key="4">
    <source>
        <dbReference type="Proteomes" id="UP000044602"/>
    </source>
</evidence>
<feature type="region of interest" description="Disordered" evidence="1">
    <location>
        <begin position="1"/>
        <end position="102"/>
    </location>
</feature>
<dbReference type="Proteomes" id="UP000044602">
    <property type="component" value="Unassembled WGS sequence"/>
</dbReference>
<keyword evidence="4" id="KW-1185">Reference proteome</keyword>
<evidence type="ECO:0000313" key="2">
    <source>
        <dbReference type="EMBL" id="CRK27574.1"/>
    </source>
</evidence>